<protein>
    <recommendedName>
        <fullName evidence="3">Reverse transcriptase</fullName>
    </recommendedName>
</protein>
<accession>A0A9W7IJW1</accession>
<dbReference type="SUPFAM" id="SSF56219">
    <property type="entry name" value="DNase I-like"/>
    <property type="match status" value="1"/>
</dbReference>
<organism evidence="1 2">
    <name type="scientific">Hibiscus trionum</name>
    <name type="common">Flower of an hour</name>
    <dbReference type="NCBI Taxonomy" id="183268"/>
    <lineage>
        <taxon>Eukaryota</taxon>
        <taxon>Viridiplantae</taxon>
        <taxon>Streptophyta</taxon>
        <taxon>Embryophyta</taxon>
        <taxon>Tracheophyta</taxon>
        <taxon>Spermatophyta</taxon>
        <taxon>Magnoliopsida</taxon>
        <taxon>eudicotyledons</taxon>
        <taxon>Gunneridae</taxon>
        <taxon>Pentapetalae</taxon>
        <taxon>rosids</taxon>
        <taxon>malvids</taxon>
        <taxon>Malvales</taxon>
        <taxon>Malvaceae</taxon>
        <taxon>Malvoideae</taxon>
        <taxon>Hibiscus</taxon>
    </lineage>
</organism>
<dbReference type="Gene3D" id="3.60.10.10">
    <property type="entry name" value="Endonuclease/exonuclease/phosphatase"/>
    <property type="match status" value="1"/>
</dbReference>
<comment type="caution">
    <text evidence="1">The sequence shown here is derived from an EMBL/GenBank/DDBJ whole genome shotgun (WGS) entry which is preliminary data.</text>
</comment>
<evidence type="ECO:0000313" key="2">
    <source>
        <dbReference type="Proteomes" id="UP001165190"/>
    </source>
</evidence>
<sequence>MDAFRSVLEDCDLDDLGYTGPWFTWEKGRTHVNNIHERLDRGVANTEWWDLFPEFQLKHLSHSFSDHCPLLLNTKSGHSMNKKTWHFRFEASWLLEESCEEEVNNLWLTFRGGFLERLHFTCNGLDAWFKKIRKEKRITKKDLTEKLERLNNLIPTDDILGDILDTKVALNFELDRDELYWEQRVRSNWLQHGDKNSAYFHRFASQRRQKNCIKGLQDSEGEIVSNEEEMHSIAREYFSSLFSSINSIQFDQILEKVNGCITEDTNQFLLSNWTEEVFSSVKSMNPLKAAREDGLGALFYQRFWHILGKEVAQFCIAIL</sequence>
<dbReference type="AlphaFoldDB" id="A0A9W7IJW1"/>
<dbReference type="InterPro" id="IPR036691">
    <property type="entry name" value="Endo/exonu/phosph_ase_sf"/>
</dbReference>
<evidence type="ECO:0008006" key="3">
    <source>
        <dbReference type="Google" id="ProtNLM"/>
    </source>
</evidence>
<proteinExistence type="predicted"/>
<dbReference type="Proteomes" id="UP001165190">
    <property type="component" value="Unassembled WGS sequence"/>
</dbReference>
<gene>
    <name evidence="1" type="ORF">HRI_003419300</name>
</gene>
<name>A0A9W7IJW1_HIBTR</name>
<reference evidence="1" key="1">
    <citation type="submission" date="2023-05" db="EMBL/GenBank/DDBJ databases">
        <title>Genome and transcriptome analyses reveal genes involved in the formation of fine ridges on petal epidermal cells in Hibiscus trionum.</title>
        <authorList>
            <person name="Koshimizu S."/>
            <person name="Masuda S."/>
            <person name="Ishii T."/>
            <person name="Shirasu K."/>
            <person name="Hoshino A."/>
            <person name="Arita M."/>
        </authorList>
    </citation>
    <scope>NUCLEOTIDE SEQUENCE</scope>
    <source>
        <strain evidence="1">Hamamatsu line</strain>
    </source>
</reference>
<dbReference type="EMBL" id="BSYR01000030">
    <property type="protein sequence ID" value="GMI97500.1"/>
    <property type="molecule type" value="Genomic_DNA"/>
</dbReference>
<dbReference type="PANTHER" id="PTHR33710">
    <property type="entry name" value="BNAC02G09200D PROTEIN"/>
    <property type="match status" value="1"/>
</dbReference>
<dbReference type="OrthoDB" id="1935089at2759"/>
<evidence type="ECO:0000313" key="1">
    <source>
        <dbReference type="EMBL" id="GMI97500.1"/>
    </source>
</evidence>
<dbReference type="PANTHER" id="PTHR33710:SF73">
    <property type="entry name" value="ZINC KNUCKLE CX2CX4HX4C DOMAIN-CONTAINING PROTEIN"/>
    <property type="match status" value="1"/>
</dbReference>
<keyword evidence="2" id="KW-1185">Reference proteome</keyword>